<dbReference type="Proteomes" id="UP001325479">
    <property type="component" value="Chromosome"/>
</dbReference>
<protein>
    <submittedName>
        <fullName evidence="1">Uncharacterized protein</fullName>
    </submittedName>
</protein>
<evidence type="ECO:0000313" key="1">
    <source>
        <dbReference type="EMBL" id="WQD78004.1"/>
    </source>
</evidence>
<gene>
    <name evidence="1" type="ORF">U0042_28985</name>
</gene>
<dbReference type="EMBL" id="CP139965">
    <property type="protein sequence ID" value="WQD78004.1"/>
    <property type="molecule type" value="Genomic_DNA"/>
</dbReference>
<accession>A0ABZ0WKX5</accession>
<dbReference type="RefSeq" id="WP_114811341.1">
    <property type="nucleotide sequence ID" value="NZ_CP139965.1"/>
</dbReference>
<name>A0ABZ0WKX5_9BURK</name>
<evidence type="ECO:0000313" key="2">
    <source>
        <dbReference type="Proteomes" id="UP001325479"/>
    </source>
</evidence>
<sequence>MQTSSLSIRFPISVGSTTEIVVSPGKVVRVFLVDSLVPLYNVVYAGSRFMANREQVKRQIEALAAHGSEMPAPTWEWKLNTGFDRSVDGNAKKGWMLIEHQAS</sequence>
<keyword evidence="2" id="KW-1185">Reference proteome</keyword>
<proteinExistence type="predicted"/>
<organism evidence="1 2">
    <name type="scientific">Paraburkholderia kururiensis</name>
    <dbReference type="NCBI Taxonomy" id="984307"/>
    <lineage>
        <taxon>Bacteria</taxon>
        <taxon>Pseudomonadati</taxon>
        <taxon>Pseudomonadota</taxon>
        <taxon>Betaproteobacteria</taxon>
        <taxon>Burkholderiales</taxon>
        <taxon>Burkholderiaceae</taxon>
        <taxon>Paraburkholderia</taxon>
    </lineage>
</organism>
<reference evidence="1 2" key="1">
    <citation type="submission" date="2023-12" db="EMBL/GenBank/DDBJ databases">
        <title>Genome sequencing and assembly of bacterial species from a model synthetic community.</title>
        <authorList>
            <person name="Hogle S.L."/>
        </authorList>
    </citation>
    <scope>NUCLEOTIDE SEQUENCE [LARGE SCALE GENOMIC DNA]</scope>
    <source>
        <strain evidence="1 2">HAMBI 2494</strain>
    </source>
</reference>